<evidence type="ECO:0000256" key="1">
    <source>
        <dbReference type="SAM" id="MobiDB-lite"/>
    </source>
</evidence>
<gene>
    <name evidence="2" type="ORF">AOQ84DRAFT_382246</name>
</gene>
<feature type="region of interest" description="Disordered" evidence="1">
    <location>
        <begin position="94"/>
        <end position="115"/>
    </location>
</feature>
<feature type="compositionally biased region" description="Low complexity" evidence="1">
    <location>
        <begin position="1"/>
        <end position="15"/>
    </location>
</feature>
<proteinExistence type="predicted"/>
<dbReference type="Proteomes" id="UP000250140">
    <property type="component" value="Unassembled WGS sequence"/>
</dbReference>
<keyword evidence="3" id="KW-1185">Reference proteome</keyword>
<feature type="compositionally biased region" description="Polar residues" evidence="1">
    <location>
        <begin position="97"/>
        <end position="115"/>
    </location>
</feature>
<reference evidence="2 3" key="1">
    <citation type="journal article" date="2016" name="Nat. Commun.">
        <title>Ectomycorrhizal ecology is imprinted in the genome of the dominant symbiotic fungus Cenococcum geophilum.</title>
        <authorList>
            <consortium name="DOE Joint Genome Institute"/>
            <person name="Peter M."/>
            <person name="Kohler A."/>
            <person name="Ohm R.A."/>
            <person name="Kuo A."/>
            <person name="Krutzmann J."/>
            <person name="Morin E."/>
            <person name="Arend M."/>
            <person name="Barry K.W."/>
            <person name="Binder M."/>
            <person name="Choi C."/>
            <person name="Clum A."/>
            <person name="Copeland A."/>
            <person name="Grisel N."/>
            <person name="Haridas S."/>
            <person name="Kipfer T."/>
            <person name="LaButti K."/>
            <person name="Lindquist E."/>
            <person name="Lipzen A."/>
            <person name="Maire R."/>
            <person name="Meier B."/>
            <person name="Mihaltcheva S."/>
            <person name="Molinier V."/>
            <person name="Murat C."/>
            <person name="Poggeler S."/>
            <person name="Quandt C.A."/>
            <person name="Sperisen C."/>
            <person name="Tritt A."/>
            <person name="Tisserant E."/>
            <person name="Crous P.W."/>
            <person name="Henrissat B."/>
            <person name="Nehls U."/>
            <person name="Egli S."/>
            <person name="Spatafora J.W."/>
            <person name="Grigoriev I.V."/>
            <person name="Martin F.M."/>
        </authorList>
    </citation>
    <scope>NUCLEOTIDE SEQUENCE [LARGE SCALE GENOMIC DNA]</scope>
    <source>
        <strain evidence="2 3">CBS 207.34</strain>
    </source>
</reference>
<sequence length="286" mass="31387">MYNVPSQQPAAPQSPYESVQPYQPRQTAAAIEALSNQFGVSQQYYVPGEVGPTSAPATAMATQNAPSQYPPLGAYTTQQSPVGREPIAPAYAAGMNDPNQGSSQGAFPQSNYNAQGASSEFDTAYSQYQTELKRTFQHVRDGRLSEAGTSLVTISGWLLGNAEALGLVRDDEAMHSERLKLWDEFNTCWLATLQRQKEMTQEVINSGQRVQAPQSLIEYDALEAMGKELVRLCDIMEKHGLVDYQMGVWEEEIVAMLTTCLDLLEELPGSVTTTQPVPSPSTSRRR</sequence>
<dbReference type="AlphaFoldDB" id="A0A8E2EQ49"/>
<accession>A0A8E2EQ49</accession>
<protein>
    <submittedName>
        <fullName evidence="2">Uncharacterized protein</fullName>
    </submittedName>
</protein>
<evidence type="ECO:0000313" key="3">
    <source>
        <dbReference type="Proteomes" id="UP000250140"/>
    </source>
</evidence>
<evidence type="ECO:0000313" key="2">
    <source>
        <dbReference type="EMBL" id="OCL02842.1"/>
    </source>
</evidence>
<name>A0A8E2EQ49_9PEZI</name>
<feature type="compositionally biased region" description="Polar residues" evidence="1">
    <location>
        <begin position="16"/>
        <end position="25"/>
    </location>
</feature>
<feature type="region of interest" description="Disordered" evidence="1">
    <location>
        <begin position="1"/>
        <end position="25"/>
    </location>
</feature>
<dbReference type="OrthoDB" id="5552418at2759"/>
<dbReference type="EMBL" id="KV750872">
    <property type="protein sequence ID" value="OCL02842.1"/>
    <property type="molecule type" value="Genomic_DNA"/>
</dbReference>
<organism evidence="2 3">
    <name type="scientific">Glonium stellatum</name>
    <dbReference type="NCBI Taxonomy" id="574774"/>
    <lineage>
        <taxon>Eukaryota</taxon>
        <taxon>Fungi</taxon>
        <taxon>Dikarya</taxon>
        <taxon>Ascomycota</taxon>
        <taxon>Pezizomycotina</taxon>
        <taxon>Dothideomycetes</taxon>
        <taxon>Pleosporomycetidae</taxon>
        <taxon>Gloniales</taxon>
        <taxon>Gloniaceae</taxon>
        <taxon>Glonium</taxon>
    </lineage>
</organism>